<dbReference type="PRINTS" id="PR00480">
    <property type="entry name" value="ASTACIN"/>
</dbReference>
<dbReference type="Gene3D" id="2.60.120.290">
    <property type="entry name" value="Spermadhesin, CUB domain"/>
    <property type="match status" value="1"/>
</dbReference>
<feature type="signal peptide" evidence="10">
    <location>
        <begin position="1"/>
        <end position="27"/>
    </location>
</feature>
<feature type="domain" description="EGF-like" evidence="13">
    <location>
        <begin position="754"/>
        <end position="790"/>
    </location>
</feature>
<dbReference type="CDD" id="cd00041">
    <property type="entry name" value="CUB"/>
    <property type="match status" value="1"/>
</dbReference>
<evidence type="ECO:0000313" key="18">
    <source>
        <dbReference type="Proteomes" id="UP000005408"/>
    </source>
</evidence>
<evidence type="ECO:0000256" key="5">
    <source>
        <dbReference type="ARBA" id="ARBA00023049"/>
    </source>
</evidence>
<feature type="disulfide bond" evidence="7">
    <location>
        <begin position="758"/>
        <end position="768"/>
    </location>
</feature>
<dbReference type="InterPro" id="IPR006026">
    <property type="entry name" value="Peptidase_Metallo"/>
</dbReference>
<feature type="compositionally biased region" description="Polar residues" evidence="11">
    <location>
        <begin position="1061"/>
        <end position="1077"/>
    </location>
</feature>
<keyword evidence="18" id="KW-1185">Reference proteome</keyword>
<evidence type="ECO:0000259" key="12">
    <source>
        <dbReference type="PROSITE" id="PS01180"/>
    </source>
</evidence>
<proteinExistence type="predicted"/>
<evidence type="ECO:0000259" key="16">
    <source>
        <dbReference type="PROSITE" id="PS51864"/>
    </source>
</evidence>
<feature type="disulfide bond" evidence="7">
    <location>
        <begin position="708"/>
        <end position="717"/>
    </location>
</feature>
<dbReference type="CDD" id="cd00054">
    <property type="entry name" value="EGF_CA"/>
    <property type="match status" value="2"/>
</dbReference>
<evidence type="ECO:0000256" key="6">
    <source>
        <dbReference type="ARBA" id="ARBA00023157"/>
    </source>
</evidence>
<dbReference type="SMART" id="SM00179">
    <property type="entry name" value="EGF_CA"/>
    <property type="match status" value="4"/>
</dbReference>
<evidence type="ECO:0000259" key="13">
    <source>
        <dbReference type="PROSITE" id="PS50026"/>
    </source>
</evidence>
<name>A0A8W8P0B8_MAGGI</name>
<dbReference type="PROSITE" id="PS00022">
    <property type="entry name" value="EGF_1"/>
    <property type="match status" value="4"/>
</dbReference>
<dbReference type="SMART" id="SM00235">
    <property type="entry name" value="ZnMc"/>
    <property type="match status" value="1"/>
</dbReference>
<dbReference type="GO" id="GO:0005509">
    <property type="term" value="F:calcium ion binding"/>
    <property type="evidence" value="ECO:0007669"/>
    <property type="project" value="InterPro"/>
</dbReference>
<comment type="caution">
    <text evidence="8">Lacks conserved residue(s) required for the propagation of feature annotation.</text>
</comment>
<keyword evidence="5 9" id="KW-0482">Metalloprotease</keyword>
<feature type="domain" description="EGF-like" evidence="13">
    <location>
        <begin position="795"/>
        <end position="826"/>
    </location>
</feature>
<dbReference type="Proteomes" id="UP000005408">
    <property type="component" value="Unassembled WGS sequence"/>
</dbReference>
<evidence type="ECO:0000256" key="3">
    <source>
        <dbReference type="ARBA" id="ARBA00022801"/>
    </source>
</evidence>
<dbReference type="PROSITE" id="PS50060">
    <property type="entry name" value="MAM_2"/>
    <property type="match status" value="2"/>
</dbReference>
<dbReference type="Pfam" id="PF01400">
    <property type="entry name" value="Astacin"/>
    <property type="match status" value="1"/>
</dbReference>
<dbReference type="EC" id="3.4.24.-" evidence="10"/>
<feature type="disulfide bond" evidence="7">
    <location>
        <begin position="816"/>
        <end position="825"/>
    </location>
</feature>
<feature type="domain" description="SRCR" evidence="15">
    <location>
        <begin position="801"/>
        <end position="908"/>
    </location>
</feature>
<dbReference type="GO" id="GO:0008270">
    <property type="term" value="F:zinc ion binding"/>
    <property type="evidence" value="ECO:0007669"/>
    <property type="project" value="UniProtKB-UniRule"/>
</dbReference>
<dbReference type="SUPFAM" id="SSF49899">
    <property type="entry name" value="Concanavalin A-like lectins/glucanases"/>
    <property type="match status" value="2"/>
</dbReference>
<feature type="region of interest" description="Disordered" evidence="11">
    <location>
        <begin position="30"/>
        <end position="63"/>
    </location>
</feature>
<keyword evidence="10" id="KW-0732">Signal</keyword>
<dbReference type="InterPro" id="IPR001881">
    <property type="entry name" value="EGF-like_Ca-bd_dom"/>
</dbReference>
<dbReference type="SUPFAM" id="SSF55486">
    <property type="entry name" value="Metalloproteases ('zincins'), catalytic domain"/>
    <property type="match status" value="1"/>
</dbReference>
<comment type="cofactor">
    <cofactor evidence="9 10">
        <name>Zn(2+)</name>
        <dbReference type="ChEBI" id="CHEBI:29105"/>
    </cofactor>
    <text evidence="9 10">Binds 1 zinc ion per subunit.</text>
</comment>
<dbReference type="PROSITE" id="PS50026">
    <property type="entry name" value="EGF_3"/>
    <property type="match status" value="5"/>
</dbReference>
<evidence type="ECO:0000256" key="2">
    <source>
        <dbReference type="ARBA" id="ARBA00022723"/>
    </source>
</evidence>
<feature type="domain" description="CUB" evidence="12">
    <location>
        <begin position="360"/>
        <end position="477"/>
    </location>
</feature>
<feature type="region of interest" description="Disordered" evidence="11">
    <location>
        <begin position="1061"/>
        <end position="1099"/>
    </location>
</feature>
<keyword evidence="3 9" id="KW-0378">Hydrolase</keyword>
<feature type="disulfide bond" evidence="7">
    <location>
        <begin position="888"/>
        <end position="897"/>
    </location>
</feature>
<dbReference type="SMART" id="SM00042">
    <property type="entry name" value="CUB"/>
    <property type="match status" value="1"/>
</dbReference>
<dbReference type="SMART" id="SM00137">
    <property type="entry name" value="MAM"/>
    <property type="match status" value="1"/>
</dbReference>
<feature type="compositionally biased region" description="Basic and acidic residues" evidence="11">
    <location>
        <begin position="94"/>
        <end position="112"/>
    </location>
</feature>
<evidence type="ECO:0000256" key="1">
    <source>
        <dbReference type="ARBA" id="ARBA00022670"/>
    </source>
</evidence>
<dbReference type="InterPro" id="IPR000742">
    <property type="entry name" value="EGF"/>
</dbReference>
<dbReference type="InterPro" id="IPR035914">
    <property type="entry name" value="Sperma_CUB_dom_sf"/>
</dbReference>
<dbReference type="PANTHER" id="PTHR10127">
    <property type="entry name" value="DISCOIDIN, CUB, EGF, LAMININ , AND ZINC METALLOPROTEASE DOMAIN CONTAINING"/>
    <property type="match status" value="1"/>
</dbReference>
<dbReference type="CDD" id="cd06263">
    <property type="entry name" value="MAM"/>
    <property type="match status" value="1"/>
</dbReference>
<feature type="compositionally biased region" description="Basic residues" evidence="11">
    <location>
        <begin position="80"/>
        <end position="93"/>
    </location>
</feature>
<protein>
    <recommendedName>
        <fullName evidence="10">Metalloendopeptidase</fullName>
        <ecNumber evidence="10">3.4.24.-</ecNumber>
    </recommendedName>
</protein>
<dbReference type="InterPro" id="IPR001190">
    <property type="entry name" value="SRCR"/>
</dbReference>
<dbReference type="SMART" id="SM00181">
    <property type="entry name" value="EGF"/>
    <property type="match status" value="8"/>
</dbReference>
<evidence type="ECO:0000256" key="10">
    <source>
        <dbReference type="RuleBase" id="RU361183"/>
    </source>
</evidence>
<keyword evidence="2 9" id="KW-0479">Metal-binding</keyword>
<feature type="binding site" evidence="9">
    <location>
        <position position="221"/>
    </location>
    <ligand>
        <name>Zn(2+)</name>
        <dbReference type="ChEBI" id="CHEBI:29105"/>
        <note>catalytic</note>
    </ligand>
</feature>
<feature type="domain" description="MAM" evidence="14">
    <location>
        <begin position="905"/>
        <end position="1066"/>
    </location>
</feature>
<evidence type="ECO:0000256" key="11">
    <source>
        <dbReference type="SAM" id="MobiDB-lite"/>
    </source>
</evidence>
<dbReference type="PANTHER" id="PTHR10127:SF780">
    <property type="entry name" value="METALLOENDOPEPTIDASE"/>
    <property type="match status" value="1"/>
</dbReference>
<evidence type="ECO:0000256" key="8">
    <source>
        <dbReference type="PROSITE-ProRule" id="PRU00196"/>
    </source>
</evidence>
<feature type="region of interest" description="Disordered" evidence="11">
    <location>
        <begin position="80"/>
        <end position="116"/>
    </location>
</feature>
<feature type="compositionally biased region" description="Basic residues" evidence="11">
    <location>
        <begin position="35"/>
        <end position="47"/>
    </location>
</feature>
<dbReference type="SMR" id="A0A8W8P0B8"/>
<evidence type="ECO:0000256" key="7">
    <source>
        <dbReference type="PROSITE-ProRule" id="PRU00076"/>
    </source>
</evidence>
<keyword evidence="4 9" id="KW-0862">Zinc</keyword>
<dbReference type="GO" id="GO:0006508">
    <property type="term" value="P:proteolysis"/>
    <property type="evidence" value="ECO:0007669"/>
    <property type="project" value="UniProtKB-KW"/>
</dbReference>
<feature type="active site" evidence="9">
    <location>
        <position position="218"/>
    </location>
</feature>
<feature type="compositionally biased region" description="Basic and acidic residues" evidence="11">
    <location>
        <begin position="48"/>
        <end position="60"/>
    </location>
</feature>
<feature type="disulfide bond" evidence="7">
    <location>
        <begin position="780"/>
        <end position="789"/>
    </location>
</feature>
<reference evidence="17" key="1">
    <citation type="submission" date="2022-08" db="UniProtKB">
        <authorList>
            <consortium name="EnsemblMetazoa"/>
        </authorList>
    </citation>
    <scope>IDENTIFICATION</scope>
    <source>
        <strain evidence="17">05x7-T-G4-1.051#20</strain>
    </source>
</reference>
<dbReference type="PROSITE" id="PS01180">
    <property type="entry name" value="CUB"/>
    <property type="match status" value="1"/>
</dbReference>
<dbReference type="Gene3D" id="3.40.390.10">
    <property type="entry name" value="Collagenase (Catalytic Domain)"/>
    <property type="match status" value="1"/>
</dbReference>
<feature type="domain" description="MAM" evidence="14">
    <location>
        <begin position="501"/>
        <end position="682"/>
    </location>
</feature>
<sequence length="1099" mass="121556">MQPFGLLVVLCFSFYVVPLCLSKSVNGQDVLHNSPRYKRAPKGKKGKGKFDPQELDKPLLDENSLEEEYAERTFVYKAGKKTKPKNINKKPKKSKEANKLDRHPPRPQHDAKAPPNRMKRVFVSEEGVKWPNRTIPYEIDTTTYTNATNIKSIFSTAVDRFNEAGCLQWIPRTTETEYIRVVGNEARCASYVGHLGWSQQTLWIYESGCIYIDISLHEMLHAAGTMHEQSRAQDRNQLLSFNWAAVSSGNELNYQGYSLYNAREYDLSSVLQYGLTYGSTTYMYVNDPDLEYLTQIQQTDLSFYDKAELNAFYQCADDCNDPPVCQNGGFVKQINGVCSCECVDGLTGPDCTELDTSPECGGLVNLTVGSKDKIEMFGYQNNLTCTWLIKGPEKTKIKVEVDSLDLPTSEQDNCYHYIEIRDYLSGTEGKLICGDSGGAVFTKKNLGPTNMMVVRFDSEQYSAVTPGKGFSMTVTAEPSACSILPCKYPATCVDGATTDEYTCVCNEGYSGTNCDTVAATATVTDSFEDDFTTLMTHSSTGVDFQWSTNKYSNLNGFTKTASDGDLMATLRNNLFATAFYYTYRAKLETSAVFERANRCLRFDYAIADNNVGDAYPTTLTVRVFSDSGTSSVVFDENTGNDWTTGEVDLPAVDNMKIEFEGVYGFQHLIVDNIRVTPYLCNKGDPCGNVCQNGGICELIVDSASRCKCPLGFTGEFCQNDLCASVDCNQGICEVLSESQTQCNCSTGWFGEFCDVDPCENTTCKHGSCEGLSENQTKCNCEEGWFGELCTLHACEVVNCNQGSCEVVSETETRCNCTPGWFGEFCDVDPCANVICNQGSCEILSENHTHCICDDGWFGTSCNIDPCSNTNCNNGQCEALLETQTQCNCDEGWEGEMCDSQTLVTYKCDFETEIEETCFLVESTDDDYDFTREMGSTLTERTGPDSAYNGSYFKYAEASNHFPGDVASLESNVNFNAGTHCLSLAINMKGSHVGSLSILTKDGYETIIQQKFKGKQSKNWFLYAKELSLSTSTKIIIETVRGGSNIRNQRGDIAVDDIQLTSSPCPTTSDNNDDTSANGKGKGPVNIIKPVVDPFRQNKP</sequence>
<accession>A0A8W8P0B8</accession>
<evidence type="ECO:0000259" key="14">
    <source>
        <dbReference type="PROSITE" id="PS50060"/>
    </source>
</evidence>
<dbReference type="Pfam" id="PF00629">
    <property type="entry name" value="MAM"/>
    <property type="match status" value="2"/>
</dbReference>
<dbReference type="Gene3D" id="2.60.120.200">
    <property type="match status" value="2"/>
</dbReference>
<dbReference type="InterPro" id="IPR000859">
    <property type="entry name" value="CUB_dom"/>
</dbReference>
<dbReference type="SUPFAM" id="SSF57196">
    <property type="entry name" value="EGF/Laminin"/>
    <property type="match status" value="2"/>
</dbReference>
<keyword evidence="7" id="KW-0245">EGF-like domain</keyword>
<feature type="domain" description="EGF-like" evidence="13">
    <location>
        <begin position="682"/>
        <end position="718"/>
    </location>
</feature>
<evidence type="ECO:0000259" key="15">
    <source>
        <dbReference type="PROSITE" id="PS50287"/>
    </source>
</evidence>
<feature type="domain" description="EGF-like" evidence="13">
    <location>
        <begin position="477"/>
        <end position="515"/>
    </location>
</feature>
<dbReference type="InterPro" id="IPR024079">
    <property type="entry name" value="MetalloPept_cat_dom_sf"/>
</dbReference>
<dbReference type="Pfam" id="PF00431">
    <property type="entry name" value="CUB"/>
    <property type="match status" value="1"/>
</dbReference>
<dbReference type="InterPro" id="IPR013320">
    <property type="entry name" value="ConA-like_dom_sf"/>
</dbReference>
<dbReference type="GO" id="GO:0016020">
    <property type="term" value="C:membrane"/>
    <property type="evidence" value="ECO:0007669"/>
    <property type="project" value="InterPro"/>
</dbReference>
<dbReference type="PROSITE" id="PS50287">
    <property type="entry name" value="SRCR_2"/>
    <property type="match status" value="1"/>
</dbReference>
<dbReference type="PROSITE" id="PS01186">
    <property type="entry name" value="EGF_2"/>
    <property type="match status" value="4"/>
</dbReference>
<dbReference type="Gene3D" id="2.10.25.10">
    <property type="entry name" value="Laminin"/>
    <property type="match status" value="4"/>
</dbReference>
<feature type="disulfide bond" evidence="7">
    <location>
        <begin position="866"/>
        <end position="876"/>
    </location>
</feature>
<organism evidence="17 18">
    <name type="scientific">Magallana gigas</name>
    <name type="common">Pacific oyster</name>
    <name type="synonym">Crassostrea gigas</name>
    <dbReference type="NCBI Taxonomy" id="29159"/>
    <lineage>
        <taxon>Eukaryota</taxon>
        <taxon>Metazoa</taxon>
        <taxon>Spiralia</taxon>
        <taxon>Lophotrochozoa</taxon>
        <taxon>Mollusca</taxon>
        <taxon>Bivalvia</taxon>
        <taxon>Autobranchia</taxon>
        <taxon>Pteriomorphia</taxon>
        <taxon>Ostreida</taxon>
        <taxon>Ostreoidea</taxon>
        <taxon>Ostreidae</taxon>
        <taxon>Magallana</taxon>
    </lineage>
</organism>
<dbReference type="InterPro" id="IPR000998">
    <property type="entry name" value="MAM_dom"/>
</dbReference>
<keyword evidence="6 7" id="KW-1015">Disulfide bond</keyword>
<feature type="chain" id="PRO_5036518004" description="Metalloendopeptidase" evidence="10">
    <location>
        <begin position="28"/>
        <end position="1099"/>
    </location>
</feature>
<feature type="domain" description="EGF-like" evidence="13">
    <location>
        <begin position="862"/>
        <end position="898"/>
    </location>
</feature>
<evidence type="ECO:0000256" key="4">
    <source>
        <dbReference type="ARBA" id="ARBA00022833"/>
    </source>
</evidence>
<feature type="disulfide bond" evidence="7">
    <location>
        <begin position="505"/>
        <end position="514"/>
    </location>
</feature>
<dbReference type="GO" id="GO:0004222">
    <property type="term" value="F:metalloendopeptidase activity"/>
    <property type="evidence" value="ECO:0007669"/>
    <property type="project" value="UniProtKB-UniRule"/>
</dbReference>
<keyword evidence="1 9" id="KW-0645">Protease</keyword>
<feature type="disulfide bond" evidence="7">
    <location>
        <begin position="486"/>
        <end position="503"/>
    </location>
</feature>
<feature type="domain" description="Peptidase M12A" evidence="16">
    <location>
        <begin position="116"/>
        <end position="316"/>
    </location>
</feature>
<dbReference type="InterPro" id="IPR001506">
    <property type="entry name" value="Peptidase_M12A"/>
</dbReference>
<dbReference type="AlphaFoldDB" id="A0A8W8P0B8"/>
<dbReference type="PROSITE" id="PS51864">
    <property type="entry name" value="ASTACIN"/>
    <property type="match status" value="1"/>
</dbReference>
<dbReference type="EnsemblMetazoa" id="G7916.1">
    <property type="protein sequence ID" value="G7916.1:cds"/>
    <property type="gene ID" value="G7916"/>
</dbReference>
<evidence type="ECO:0000313" key="17">
    <source>
        <dbReference type="EnsemblMetazoa" id="G7916.1:cds"/>
    </source>
</evidence>
<dbReference type="SUPFAM" id="SSF49854">
    <property type="entry name" value="Spermadhesin, CUB domain"/>
    <property type="match status" value="1"/>
</dbReference>
<feature type="binding site" evidence="9">
    <location>
        <position position="227"/>
    </location>
    <ligand>
        <name>Zn(2+)</name>
        <dbReference type="ChEBI" id="CHEBI:29105"/>
        <note>catalytic</note>
    </ligand>
</feature>
<evidence type="ECO:0000256" key="9">
    <source>
        <dbReference type="PROSITE-ProRule" id="PRU01211"/>
    </source>
</evidence>
<feature type="binding site" evidence="9">
    <location>
        <position position="217"/>
    </location>
    <ligand>
        <name>Zn(2+)</name>
        <dbReference type="ChEBI" id="CHEBI:29105"/>
        <note>catalytic</note>
    </ligand>
</feature>
<feature type="disulfide bond" evidence="7">
    <location>
        <begin position="686"/>
        <end position="696"/>
    </location>
</feature>